<dbReference type="Gene3D" id="2.60.120.560">
    <property type="entry name" value="Exo-inulinase, domain 1"/>
    <property type="match status" value="1"/>
</dbReference>
<keyword evidence="2" id="KW-1185">Reference proteome</keyword>
<reference evidence="2" key="1">
    <citation type="journal article" date="2020" name="Nat. Commun.">
        <title>Genome sequence of the cluster root forming white lupin.</title>
        <authorList>
            <person name="Hufnagel B."/>
            <person name="Marques A."/>
            <person name="Soriano A."/>
            <person name="Marques L."/>
            <person name="Divol F."/>
            <person name="Doumas P."/>
            <person name="Sallet E."/>
            <person name="Mancinotti D."/>
            <person name="Carrere S."/>
            <person name="Marande W."/>
            <person name="Arribat S."/>
            <person name="Keller J."/>
            <person name="Huneau C."/>
            <person name="Blein T."/>
            <person name="Aime D."/>
            <person name="Laguerre M."/>
            <person name="Taylor J."/>
            <person name="Schubert V."/>
            <person name="Nelson M."/>
            <person name="Geu-Flores F."/>
            <person name="Crespi M."/>
            <person name="Gallardo-Guerrero K."/>
            <person name="Delaux P.-M."/>
            <person name="Salse J."/>
            <person name="Berges H."/>
            <person name="Guyot R."/>
            <person name="Gouzy J."/>
            <person name="Peret B."/>
        </authorList>
    </citation>
    <scope>NUCLEOTIDE SEQUENCE [LARGE SCALE GENOMIC DNA]</scope>
    <source>
        <strain evidence="2">cv. Amiga</strain>
    </source>
</reference>
<name>A0A6A4Q5W0_LUPAL</name>
<proteinExistence type="predicted"/>
<gene>
    <name evidence="1" type="ORF">Lalb_Chr08g0245041</name>
</gene>
<evidence type="ECO:0000313" key="2">
    <source>
        <dbReference type="Proteomes" id="UP000447434"/>
    </source>
</evidence>
<organism evidence="1 2">
    <name type="scientific">Lupinus albus</name>
    <name type="common">White lupine</name>
    <name type="synonym">Lupinus termis</name>
    <dbReference type="NCBI Taxonomy" id="3870"/>
    <lineage>
        <taxon>Eukaryota</taxon>
        <taxon>Viridiplantae</taxon>
        <taxon>Streptophyta</taxon>
        <taxon>Embryophyta</taxon>
        <taxon>Tracheophyta</taxon>
        <taxon>Spermatophyta</taxon>
        <taxon>Magnoliopsida</taxon>
        <taxon>eudicotyledons</taxon>
        <taxon>Gunneridae</taxon>
        <taxon>Pentapetalae</taxon>
        <taxon>rosids</taxon>
        <taxon>fabids</taxon>
        <taxon>Fabales</taxon>
        <taxon>Fabaceae</taxon>
        <taxon>Papilionoideae</taxon>
        <taxon>50 kb inversion clade</taxon>
        <taxon>genistoids sensu lato</taxon>
        <taxon>core genistoids</taxon>
        <taxon>Genisteae</taxon>
        <taxon>Lupinus</taxon>
    </lineage>
</organism>
<dbReference type="EMBL" id="WOCE01000008">
    <property type="protein sequence ID" value="KAE9609327.1"/>
    <property type="molecule type" value="Genomic_DNA"/>
</dbReference>
<dbReference type="AlphaFoldDB" id="A0A6A4Q5W0"/>
<dbReference type="Proteomes" id="UP000447434">
    <property type="component" value="Chromosome 8"/>
</dbReference>
<accession>A0A6A4Q5W0</accession>
<protein>
    <submittedName>
        <fullName evidence="1">Putative fructan beta-(2,6)-fructosidase</fullName>
    </submittedName>
</protein>
<sequence length="101" mass="11244">MERNFSVEQFLKFQVSCLSVSQAAGIEVLLEVPELESSESLDPNAVYLQQLSSEEYYASRNGTIGSFGILVLASSDLREQTSIFFRLYNASNEYIGLMCIG</sequence>
<evidence type="ECO:0000313" key="1">
    <source>
        <dbReference type="EMBL" id="KAE9609327.1"/>
    </source>
</evidence>
<comment type="caution">
    <text evidence="1">The sequence shown here is derived from an EMBL/GenBank/DDBJ whole genome shotgun (WGS) entry which is preliminary data.</text>
</comment>